<dbReference type="AlphaFoldDB" id="A0A2X4Y6H4"/>
<keyword evidence="2" id="KW-0663">Pyridoxal phosphate</keyword>
<dbReference type="Pfam" id="PF03841">
    <property type="entry name" value="SelA"/>
    <property type="match status" value="1"/>
</dbReference>
<organism evidence="4 5">
    <name type="scientific">Leminorella richardii</name>
    <dbReference type="NCBI Taxonomy" id="158841"/>
    <lineage>
        <taxon>Bacteria</taxon>
        <taxon>Pseudomonadati</taxon>
        <taxon>Pseudomonadota</taxon>
        <taxon>Gammaproteobacteria</taxon>
        <taxon>Enterobacterales</taxon>
        <taxon>Budviciaceae</taxon>
        <taxon>Leminorella</taxon>
    </lineage>
</organism>
<dbReference type="GO" id="GO:0004125">
    <property type="term" value="F:L-seryl-tRNA(Sec) selenium transferase activity"/>
    <property type="evidence" value="ECO:0007669"/>
    <property type="project" value="UniProtKB-EC"/>
</dbReference>
<evidence type="ECO:0000313" key="4">
    <source>
        <dbReference type="EMBL" id="SQI44094.1"/>
    </source>
</evidence>
<dbReference type="EMBL" id="LS483470">
    <property type="protein sequence ID" value="SQI44094.1"/>
    <property type="molecule type" value="Genomic_DNA"/>
</dbReference>
<dbReference type="PANTHER" id="PTHR32328:SF0">
    <property type="entry name" value="L-SERYL-TRNA(SEC) SELENIUM TRANSFERASE"/>
    <property type="match status" value="1"/>
</dbReference>
<proteinExistence type="predicted"/>
<reference evidence="4 5" key="1">
    <citation type="submission" date="2018-06" db="EMBL/GenBank/DDBJ databases">
        <authorList>
            <consortium name="Pathogen Informatics"/>
            <person name="Doyle S."/>
        </authorList>
    </citation>
    <scope>NUCLEOTIDE SEQUENCE [LARGE SCALE GENOMIC DNA]</scope>
    <source>
        <strain evidence="4 5">NCTC12151</strain>
    </source>
</reference>
<feature type="domain" description="L-seryl-tRNA selenium transferase N-terminal" evidence="3">
    <location>
        <begin position="9"/>
        <end position="48"/>
    </location>
</feature>
<evidence type="ECO:0000256" key="2">
    <source>
        <dbReference type="ARBA" id="ARBA00022898"/>
    </source>
</evidence>
<dbReference type="Pfam" id="PF12390">
    <property type="entry name" value="Se-cys_synth_N"/>
    <property type="match status" value="1"/>
</dbReference>
<dbReference type="InterPro" id="IPR018319">
    <property type="entry name" value="SelA-like"/>
</dbReference>
<comment type="cofactor">
    <cofactor evidence="1">
        <name>pyridoxal 5'-phosphate</name>
        <dbReference type="ChEBI" id="CHEBI:597326"/>
    </cofactor>
</comment>
<dbReference type="InterPro" id="IPR025862">
    <property type="entry name" value="SelA_trans_N_dom"/>
</dbReference>
<dbReference type="Proteomes" id="UP000249005">
    <property type="component" value="Chromosome 1"/>
</dbReference>
<accession>A0A2X4Y6H4</accession>
<evidence type="ECO:0000259" key="3">
    <source>
        <dbReference type="Pfam" id="PF12390"/>
    </source>
</evidence>
<name>A0A2X4Y6H4_9GAMM</name>
<evidence type="ECO:0000313" key="5">
    <source>
        <dbReference type="Proteomes" id="UP000249005"/>
    </source>
</evidence>
<dbReference type="EC" id="2.9.1.1" evidence="4"/>
<dbReference type="PANTHER" id="PTHR32328">
    <property type="entry name" value="L-SERYL-TRNA(SEC) SELENIUM TRANSFERASE"/>
    <property type="match status" value="1"/>
</dbReference>
<keyword evidence="4" id="KW-0808">Transferase</keyword>
<sequence>MNSQSSSLFSQLPSVDRLLNEPEMERLISEYGQQLVVDALRYLQEQARDEIRHRERLPGWVQDWAWAEEARAYLAQKQKPGLVPVFNLSGTVLHTNLGRALLAEEAIDEVANAMRQAVTLEYDLDGAGAATATA</sequence>
<evidence type="ECO:0000256" key="1">
    <source>
        <dbReference type="ARBA" id="ARBA00001933"/>
    </source>
</evidence>
<keyword evidence="5" id="KW-1185">Reference proteome</keyword>
<dbReference type="KEGG" id="lri:NCTC12151_03428"/>
<gene>
    <name evidence="4" type="primary">selA_3</name>
    <name evidence="4" type="ORF">NCTC12151_03428</name>
</gene>
<protein>
    <submittedName>
        <fullName evidence="4">L-seryl-tRNA(Sec) selenium transferase</fullName>
        <ecNumber evidence="4">2.9.1.1</ecNumber>
    </submittedName>
</protein>
<dbReference type="Gene3D" id="3.90.1150.110">
    <property type="match status" value="1"/>
</dbReference>